<dbReference type="Proteomes" id="UP000048984">
    <property type="component" value="Unassembled WGS sequence"/>
</dbReference>
<evidence type="ECO:0000313" key="1">
    <source>
        <dbReference type="EMBL" id="KPL50915.1"/>
    </source>
</evidence>
<proteinExistence type="predicted"/>
<keyword evidence="2" id="KW-1185">Reference proteome</keyword>
<organism evidence="1 2">
    <name type="scientific">Prosthecodimorpha hirschii</name>
    <dbReference type="NCBI Taxonomy" id="665126"/>
    <lineage>
        <taxon>Bacteria</taxon>
        <taxon>Pseudomonadati</taxon>
        <taxon>Pseudomonadota</taxon>
        <taxon>Alphaproteobacteria</taxon>
        <taxon>Hyphomicrobiales</taxon>
        <taxon>Ancalomicrobiaceae</taxon>
        <taxon>Prosthecodimorpha</taxon>
    </lineage>
</organism>
<reference evidence="1 2" key="1">
    <citation type="submission" date="2015-09" db="EMBL/GenBank/DDBJ databases">
        <authorList>
            <person name="Jackson K.R."/>
            <person name="Lunt B.L."/>
            <person name="Fisher J.N.B."/>
            <person name="Gardner A.V."/>
            <person name="Bailey M.E."/>
            <person name="Deus L.M."/>
            <person name="Earl A.S."/>
            <person name="Gibby P.D."/>
            <person name="Hartmann K.A."/>
            <person name="Liu J.E."/>
            <person name="Manci A.M."/>
            <person name="Nielsen D.A."/>
            <person name="Solomon M.B."/>
            <person name="Breakwell D.P."/>
            <person name="Burnett S.H."/>
            <person name="Grose J.H."/>
        </authorList>
    </citation>
    <scope>NUCLEOTIDE SEQUENCE [LARGE SCALE GENOMIC DNA]</scope>
    <source>
        <strain evidence="1 2">16</strain>
    </source>
</reference>
<sequence length="69" mass="7696">MLDIEAEIAKTCVEIEYLTALVCEHDMGHVREGRETENVLALRDRLARLRALLGADMLDAPEGEPDETS</sequence>
<accession>A0A0P6VFW0</accession>
<gene>
    <name evidence="1" type="ORF">ABB55_00645</name>
</gene>
<dbReference type="EMBL" id="LJYW01000001">
    <property type="protein sequence ID" value="KPL50915.1"/>
    <property type="molecule type" value="Genomic_DNA"/>
</dbReference>
<dbReference type="AlphaFoldDB" id="A0A0P6VFW0"/>
<reference evidence="1 2" key="2">
    <citation type="submission" date="2015-10" db="EMBL/GenBank/DDBJ databases">
        <title>Draft Genome Sequence of Prosthecomicrobium hirschii ATCC 27832.</title>
        <authorList>
            <person name="Daniel J."/>
            <person name="Givan S.A."/>
            <person name="Brun Y.V."/>
            <person name="Brown P.J."/>
        </authorList>
    </citation>
    <scope>NUCLEOTIDE SEQUENCE [LARGE SCALE GENOMIC DNA]</scope>
    <source>
        <strain evidence="1 2">16</strain>
    </source>
</reference>
<comment type="caution">
    <text evidence="1">The sequence shown here is derived from an EMBL/GenBank/DDBJ whole genome shotgun (WGS) entry which is preliminary data.</text>
</comment>
<dbReference type="STRING" id="665126.ABB55_00645"/>
<evidence type="ECO:0000313" key="2">
    <source>
        <dbReference type="Proteomes" id="UP000048984"/>
    </source>
</evidence>
<protein>
    <submittedName>
        <fullName evidence="1">Uncharacterized protein</fullName>
    </submittedName>
</protein>
<dbReference type="RefSeq" id="WP_054357078.1">
    <property type="nucleotide sequence ID" value="NZ_LJYW01000001.1"/>
</dbReference>
<name>A0A0P6VFW0_9HYPH</name>